<sequence length="138" mass="14498">MIVEATFSRTGTPKLVLALVQRLLELDAAEQGERAAHQASFEAMAAAVREQATTVREQRALLEAALHAGLAPLMPASGGAAAGAADAPDSLQQRAWAAQQVLEGADGNVLQRMWGATAQEVLEAGDSLCEELFAQEFV</sequence>
<accession>A0AAW1QNJ2</accession>
<organism evidence="1 2">
    <name type="scientific">Elliptochloris bilobata</name>
    <dbReference type="NCBI Taxonomy" id="381761"/>
    <lineage>
        <taxon>Eukaryota</taxon>
        <taxon>Viridiplantae</taxon>
        <taxon>Chlorophyta</taxon>
        <taxon>core chlorophytes</taxon>
        <taxon>Trebouxiophyceae</taxon>
        <taxon>Trebouxiophyceae incertae sedis</taxon>
        <taxon>Elliptochloris clade</taxon>
        <taxon>Elliptochloris</taxon>
    </lineage>
</organism>
<dbReference type="AlphaFoldDB" id="A0AAW1QNJ2"/>
<dbReference type="Proteomes" id="UP001445335">
    <property type="component" value="Unassembled WGS sequence"/>
</dbReference>
<comment type="caution">
    <text evidence="1">The sequence shown here is derived from an EMBL/GenBank/DDBJ whole genome shotgun (WGS) entry which is preliminary data.</text>
</comment>
<keyword evidence="2" id="KW-1185">Reference proteome</keyword>
<evidence type="ECO:0000313" key="1">
    <source>
        <dbReference type="EMBL" id="KAK9823002.1"/>
    </source>
</evidence>
<name>A0AAW1QNJ2_9CHLO</name>
<evidence type="ECO:0000313" key="2">
    <source>
        <dbReference type="Proteomes" id="UP001445335"/>
    </source>
</evidence>
<dbReference type="EMBL" id="JALJOU010000081">
    <property type="protein sequence ID" value="KAK9823002.1"/>
    <property type="molecule type" value="Genomic_DNA"/>
</dbReference>
<proteinExistence type="predicted"/>
<gene>
    <name evidence="1" type="ORF">WJX81_004811</name>
</gene>
<reference evidence="1 2" key="1">
    <citation type="journal article" date="2024" name="Nat. Commun.">
        <title>Phylogenomics reveals the evolutionary origins of lichenization in chlorophyte algae.</title>
        <authorList>
            <person name="Puginier C."/>
            <person name="Libourel C."/>
            <person name="Otte J."/>
            <person name="Skaloud P."/>
            <person name="Haon M."/>
            <person name="Grisel S."/>
            <person name="Petersen M."/>
            <person name="Berrin J.G."/>
            <person name="Delaux P.M."/>
            <person name="Dal Grande F."/>
            <person name="Keller J."/>
        </authorList>
    </citation>
    <scope>NUCLEOTIDE SEQUENCE [LARGE SCALE GENOMIC DNA]</scope>
    <source>
        <strain evidence="1 2">SAG 245.80</strain>
    </source>
</reference>
<protein>
    <submittedName>
        <fullName evidence="1">Uncharacterized protein</fullName>
    </submittedName>
</protein>